<evidence type="ECO:0000313" key="1">
    <source>
        <dbReference type="EMBL" id="KAG5523986.1"/>
    </source>
</evidence>
<evidence type="ECO:0008006" key="3">
    <source>
        <dbReference type="Google" id="ProtNLM"/>
    </source>
</evidence>
<dbReference type="AlphaFoldDB" id="A0AAV6I658"/>
<accession>A0AAV6I658</accession>
<dbReference type="Proteomes" id="UP000823749">
    <property type="component" value="Chromosome 11"/>
</dbReference>
<sequence length="333" mass="37281">MHGFENEKWEDLEILLGVPVDGEPVIGNVLTPEEWPTSCQRLLGIVPEECVDRKSGKVKMGWLRANFNGQLPEGYTEEYVQRQARGTAWKGLEGWIKGFSLDHCAEFEMWNNRLDHVVAGGEPDPHEYAYSTDDPYMRLFERLRMMEDVDLDVLGILGSREHIAWGIWRSGCARGPQLSLTCLKRKKMSLEFPPWFDSPLRNLRVPDTSFVGRPVAKRKKTAHGDGGSGSLDVAGEVTQLGDDLVGMGGHPLVEGHAELEVQGEGYGVVTQRVSQMGVSDVIPFVVPEENAEEEDDTPPVVVQRKSQHQPHLAACGTGSHKVMHHLKRWKDKK</sequence>
<protein>
    <recommendedName>
        <fullName evidence="3">Transposase</fullName>
    </recommendedName>
</protein>
<keyword evidence="2" id="KW-1185">Reference proteome</keyword>
<organism evidence="1 2">
    <name type="scientific">Rhododendron griersonianum</name>
    <dbReference type="NCBI Taxonomy" id="479676"/>
    <lineage>
        <taxon>Eukaryota</taxon>
        <taxon>Viridiplantae</taxon>
        <taxon>Streptophyta</taxon>
        <taxon>Embryophyta</taxon>
        <taxon>Tracheophyta</taxon>
        <taxon>Spermatophyta</taxon>
        <taxon>Magnoliopsida</taxon>
        <taxon>eudicotyledons</taxon>
        <taxon>Gunneridae</taxon>
        <taxon>Pentapetalae</taxon>
        <taxon>asterids</taxon>
        <taxon>Ericales</taxon>
        <taxon>Ericaceae</taxon>
        <taxon>Ericoideae</taxon>
        <taxon>Rhodoreae</taxon>
        <taxon>Rhododendron</taxon>
    </lineage>
</organism>
<comment type="caution">
    <text evidence="1">The sequence shown here is derived from an EMBL/GenBank/DDBJ whole genome shotgun (WGS) entry which is preliminary data.</text>
</comment>
<evidence type="ECO:0000313" key="2">
    <source>
        <dbReference type="Proteomes" id="UP000823749"/>
    </source>
</evidence>
<gene>
    <name evidence="1" type="ORF">RHGRI_030853</name>
</gene>
<reference evidence="1" key="1">
    <citation type="submission" date="2020-08" db="EMBL/GenBank/DDBJ databases">
        <title>Plant Genome Project.</title>
        <authorList>
            <person name="Zhang R.-G."/>
        </authorList>
    </citation>
    <scope>NUCLEOTIDE SEQUENCE</scope>
    <source>
        <strain evidence="1">WSP0</strain>
        <tissue evidence="1">Leaf</tissue>
    </source>
</reference>
<name>A0AAV6I658_9ERIC</name>
<proteinExistence type="predicted"/>
<dbReference type="EMBL" id="JACTNZ010000011">
    <property type="protein sequence ID" value="KAG5523986.1"/>
    <property type="molecule type" value="Genomic_DNA"/>
</dbReference>